<evidence type="ECO:0000313" key="1">
    <source>
        <dbReference type="EMBL" id="UXP31414.1"/>
    </source>
</evidence>
<reference evidence="1" key="1">
    <citation type="submission" date="2022-09" db="EMBL/GenBank/DDBJ databases">
        <title>Comparative genomics and taxonomic characterization of three novel marine species of genus Reichenbachiella exhibiting antioxidant and polysaccharide degradation activities.</title>
        <authorList>
            <person name="Muhammad N."/>
            <person name="Lee Y.-J."/>
            <person name="Ko J."/>
            <person name="Kim S.-G."/>
        </authorList>
    </citation>
    <scope>NUCLEOTIDE SEQUENCE</scope>
    <source>
        <strain evidence="1">BKB1-1</strain>
    </source>
</reference>
<proteinExistence type="predicted"/>
<evidence type="ECO:0000313" key="2">
    <source>
        <dbReference type="Proteomes" id="UP001065174"/>
    </source>
</evidence>
<dbReference type="Proteomes" id="UP001065174">
    <property type="component" value="Chromosome"/>
</dbReference>
<accession>A0ABY6CLZ2</accession>
<gene>
    <name evidence="1" type="ORF">N6H18_13745</name>
</gene>
<organism evidence="1 2">
    <name type="scientific">Reichenbachiella agarivorans</name>
    <dbReference type="NCBI Taxonomy" id="2979464"/>
    <lineage>
        <taxon>Bacteria</taxon>
        <taxon>Pseudomonadati</taxon>
        <taxon>Bacteroidota</taxon>
        <taxon>Cytophagia</taxon>
        <taxon>Cytophagales</taxon>
        <taxon>Reichenbachiellaceae</taxon>
        <taxon>Reichenbachiella</taxon>
    </lineage>
</organism>
<protein>
    <submittedName>
        <fullName evidence="1">DUF4302 domain-containing protein</fullName>
    </submittedName>
</protein>
<name>A0ABY6CLZ2_9BACT</name>
<dbReference type="EMBL" id="CP106679">
    <property type="protein sequence ID" value="UXP31414.1"/>
    <property type="molecule type" value="Genomic_DNA"/>
</dbReference>
<keyword evidence="2" id="KW-1185">Reference proteome</keyword>
<dbReference type="InterPro" id="IPR025396">
    <property type="entry name" value="DUF4302"/>
</dbReference>
<sequence>MRKLLYLSILILLWSCGSEDDKGLDSADERRQAAIDDLQDKLMAAEHGWVLNYQPVPGSGVYYILLDFDEDEVRIQSDVADMEGRLFDQTIPYRVDVQLAVQLTFETYAVFHYLFEQDQSTFGAEFEFFYLDEQDGNIRLYSKSDGLTEITIATLVPAAANADQAFSREEAGNFDSFDLYNQPFGDQVIQQLYLSTDDVSVFWTIDLTKRIIRVDGAAPGQDSKMITAASWVDIDQEIPYSFLDGKMVLANPIVFNLGGKSYSISEIALDSYTEDGTVYCSSEAQNAPSYTASVAGVGAAELKHSLFDAGGLNFTTEADIPYSVNVFFVGDSTGQSLTADDRIIGQTYPDATGFIFNYGRDSVEIAYSVGISFIDENNVGQTHLRGFDATVVEGNFIKITLNDTFHYTNAAEVEAIDEQNLRDVTDEIFSQGEIYIANWPIQDGLVIFRLFNPCNGYEVVLVKP</sequence>
<dbReference type="Pfam" id="PF14135">
    <property type="entry name" value="DUF4302"/>
    <property type="match status" value="1"/>
</dbReference>
<dbReference type="RefSeq" id="WP_262308853.1">
    <property type="nucleotide sequence ID" value="NZ_CP106679.1"/>
</dbReference>